<proteinExistence type="predicted"/>
<feature type="compositionally biased region" description="Polar residues" evidence="1">
    <location>
        <begin position="1"/>
        <end position="21"/>
    </location>
</feature>
<protein>
    <submittedName>
        <fullName evidence="2">Uncharacterized protein</fullName>
    </submittedName>
</protein>
<evidence type="ECO:0000313" key="2">
    <source>
        <dbReference type="EMBL" id="CAJ1934940.1"/>
    </source>
</evidence>
<dbReference type="EMBL" id="CAKOGP040000424">
    <property type="protein sequence ID" value="CAJ1934940.1"/>
    <property type="molecule type" value="Genomic_DNA"/>
</dbReference>
<comment type="caution">
    <text evidence="2">The sequence shown here is derived from an EMBL/GenBank/DDBJ whole genome shotgun (WGS) entry which is preliminary data.</text>
</comment>
<name>A0AAD2FEB7_9STRA</name>
<evidence type="ECO:0000256" key="1">
    <source>
        <dbReference type="SAM" id="MobiDB-lite"/>
    </source>
</evidence>
<dbReference type="Proteomes" id="UP001295423">
    <property type="component" value="Unassembled WGS sequence"/>
</dbReference>
<feature type="region of interest" description="Disordered" evidence="1">
    <location>
        <begin position="1"/>
        <end position="70"/>
    </location>
</feature>
<evidence type="ECO:0000313" key="3">
    <source>
        <dbReference type="Proteomes" id="UP001295423"/>
    </source>
</evidence>
<gene>
    <name evidence="2" type="ORF">CYCCA115_LOCUS4275</name>
</gene>
<accession>A0AAD2FEB7</accession>
<reference evidence="2" key="1">
    <citation type="submission" date="2023-08" db="EMBL/GenBank/DDBJ databases">
        <authorList>
            <person name="Audoor S."/>
            <person name="Bilcke G."/>
        </authorList>
    </citation>
    <scope>NUCLEOTIDE SEQUENCE</scope>
</reference>
<sequence>MFSPGINPSLSTFSSMINPVNTPFDEPPMRRAPRSIPVIPLPPTGYSTSPQPDKDSSGEDSDELDIRNVSAFDEWDGDTTVATGDQEYHYDQRNMDDIHRVLSFDEVVYNDDGRDDQCQDELMWSISLSSRCHKSLQALFLPSSNSREEQSLSSTQVTQVISNKKKAAVLPNIRKLTLSPASDTITGGTVDCSMYSKNSEASSDSNSSSSWNSLWCCGISQSYSDGSLECIQRRLFTSSNPAPPIPDVVMMMKHDVRPSAEHLLQQLEADEDKSTSITVFEDDDSFWTM</sequence>
<dbReference type="AlphaFoldDB" id="A0AAD2FEB7"/>
<keyword evidence="3" id="KW-1185">Reference proteome</keyword>
<organism evidence="2 3">
    <name type="scientific">Cylindrotheca closterium</name>
    <dbReference type="NCBI Taxonomy" id="2856"/>
    <lineage>
        <taxon>Eukaryota</taxon>
        <taxon>Sar</taxon>
        <taxon>Stramenopiles</taxon>
        <taxon>Ochrophyta</taxon>
        <taxon>Bacillariophyta</taxon>
        <taxon>Bacillariophyceae</taxon>
        <taxon>Bacillariophycidae</taxon>
        <taxon>Bacillariales</taxon>
        <taxon>Bacillariaceae</taxon>
        <taxon>Cylindrotheca</taxon>
    </lineage>
</organism>